<sequence length="250" mass="28698">MNEVYLLRSKSDALVSLISHVYYALHLPIHSQSFATHISSMSKPQTYTEAISDPRWVDAMQQEIRALEDNVVEKGYNQQAGIDFQETFSLVVKHVTVRTVINVATMNDWPLFQMDVYNAFLQGDLYDEVYMDISEGSDIGMINEIKMVLHQNFKMKDLGALKFFLGIEVIRSSKAEAEYRSMAVVVAKVVWLDGLLKEICPDQYRTSLLFSDSRATLQIASNPVFHERTKYIEIGCHFIRDKIREGLIQM</sequence>
<organism evidence="2 3">
    <name type="scientific">Gossypium australe</name>
    <dbReference type="NCBI Taxonomy" id="47621"/>
    <lineage>
        <taxon>Eukaryota</taxon>
        <taxon>Viridiplantae</taxon>
        <taxon>Streptophyta</taxon>
        <taxon>Embryophyta</taxon>
        <taxon>Tracheophyta</taxon>
        <taxon>Spermatophyta</taxon>
        <taxon>Magnoliopsida</taxon>
        <taxon>eudicotyledons</taxon>
        <taxon>Gunneridae</taxon>
        <taxon>Pentapetalae</taxon>
        <taxon>rosids</taxon>
        <taxon>malvids</taxon>
        <taxon>Malvales</taxon>
        <taxon>Malvaceae</taxon>
        <taxon>Malvoideae</taxon>
        <taxon>Gossypium</taxon>
    </lineage>
</organism>
<name>A0A5B6WMU9_9ROSI</name>
<reference evidence="2" key="1">
    <citation type="submission" date="2019-08" db="EMBL/GenBank/DDBJ databases">
        <authorList>
            <person name="Liu F."/>
        </authorList>
    </citation>
    <scope>NUCLEOTIDE SEQUENCE [LARGE SCALE GENOMIC DNA]</scope>
    <source>
        <strain evidence="2">PA1801</strain>
        <tissue evidence="2">Leaf</tissue>
    </source>
</reference>
<dbReference type="CDD" id="cd09272">
    <property type="entry name" value="RNase_HI_RT_Ty1"/>
    <property type="match status" value="1"/>
</dbReference>
<accession>A0A5B6WMU9</accession>
<dbReference type="EMBL" id="SMMG02000002">
    <property type="protein sequence ID" value="KAA3482743.1"/>
    <property type="molecule type" value="Genomic_DNA"/>
</dbReference>
<comment type="caution">
    <text evidence="2">The sequence shown here is derived from an EMBL/GenBank/DDBJ whole genome shotgun (WGS) entry which is preliminary data.</text>
</comment>
<dbReference type="PANTHER" id="PTHR11439:SF511">
    <property type="match status" value="1"/>
</dbReference>
<dbReference type="AlphaFoldDB" id="A0A5B6WMU9"/>
<evidence type="ECO:0000313" key="2">
    <source>
        <dbReference type="EMBL" id="KAA3482743.1"/>
    </source>
</evidence>
<evidence type="ECO:0000313" key="3">
    <source>
        <dbReference type="Proteomes" id="UP000325315"/>
    </source>
</evidence>
<evidence type="ECO:0000259" key="1">
    <source>
        <dbReference type="Pfam" id="PF07727"/>
    </source>
</evidence>
<dbReference type="PANTHER" id="PTHR11439">
    <property type="entry name" value="GAG-POL-RELATED RETROTRANSPOSON"/>
    <property type="match status" value="1"/>
</dbReference>
<gene>
    <name evidence="2" type="ORF">EPI10_004966</name>
</gene>
<dbReference type="InterPro" id="IPR013103">
    <property type="entry name" value="RVT_2"/>
</dbReference>
<feature type="domain" description="Reverse transcriptase Ty1/copia-type" evidence="1">
    <location>
        <begin position="68"/>
        <end position="138"/>
    </location>
</feature>
<dbReference type="Proteomes" id="UP000325315">
    <property type="component" value="Unassembled WGS sequence"/>
</dbReference>
<protein>
    <submittedName>
        <fullName evidence="2">Retrovirus-related Pol polyprotein from transposon TNT 1-94</fullName>
    </submittedName>
</protein>
<dbReference type="OrthoDB" id="411615at2759"/>
<dbReference type="Pfam" id="PF07727">
    <property type="entry name" value="RVT_2"/>
    <property type="match status" value="1"/>
</dbReference>
<proteinExistence type="predicted"/>
<keyword evidence="3" id="KW-1185">Reference proteome</keyword>